<dbReference type="RefSeq" id="WP_345031171.1">
    <property type="nucleotide sequence ID" value="NZ_BAABEY010000030.1"/>
</dbReference>
<dbReference type="Pfam" id="PF13692">
    <property type="entry name" value="Glyco_trans_1_4"/>
    <property type="match status" value="1"/>
</dbReference>
<name>A0ABP8M3D1_9BACT</name>
<dbReference type="PANTHER" id="PTHR12526:SF630">
    <property type="entry name" value="GLYCOSYLTRANSFERASE"/>
    <property type="match status" value="1"/>
</dbReference>
<dbReference type="SUPFAM" id="SSF53756">
    <property type="entry name" value="UDP-Glycosyltransferase/glycogen phosphorylase"/>
    <property type="match status" value="1"/>
</dbReference>
<dbReference type="Gene3D" id="3.40.50.2000">
    <property type="entry name" value="Glycogen Phosphorylase B"/>
    <property type="match status" value="1"/>
</dbReference>
<reference evidence="2" key="1">
    <citation type="journal article" date="2019" name="Int. J. Syst. Evol. Microbiol.">
        <title>The Global Catalogue of Microorganisms (GCM) 10K type strain sequencing project: providing services to taxonomists for standard genome sequencing and annotation.</title>
        <authorList>
            <consortium name="The Broad Institute Genomics Platform"/>
            <consortium name="The Broad Institute Genome Sequencing Center for Infectious Disease"/>
            <person name="Wu L."/>
            <person name="Ma J."/>
        </authorList>
    </citation>
    <scope>NUCLEOTIDE SEQUENCE [LARGE SCALE GENOMIC DNA]</scope>
    <source>
        <strain evidence="2">JCM 31920</strain>
    </source>
</reference>
<proteinExistence type="predicted"/>
<dbReference type="EMBL" id="BAABEY010000030">
    <property type="protein sequence ID" value="GAA4443723.1"/>
    <property type="molecule type" value="Genomic_DNA"/>
</dbReference>
<evidence type="ECO:0000313" key="2">
    <source>
        <dbReference type="Proteomes" id="UP001501508"/>
    </source>
</evidence>
<dbReference type="PANTHER" id="PTHR12526">
    <property type="entry name" value="GLYCOSYLTRANSFERASE"/>
    <property type="match status" value="1"/>
</dbReference>
<protein>
    <recommendedName>
        <fullName evidence="3">Glycosyltransferase involved in cell wall biosynthesis</fullName>
    </recommendedName>
</protein>
<gene>
    <name evidence="1" type="ORF">GCM10023091_32770</name>
</gene>
<organism evidence="1 2">
    <name type="scientific">Ravibacter arvi</name>
    <dbReference type="NCBI Taxonomy" id="2051041"/>
    <lineage>
        <taxon>Bacteria</taxon>
        <taxon>Pseudomonadati</taxon>
        <taxon>Bacteroidota</taxon>
        <taxon>Cytophagia</taxon>
        <taxon>Cytophagales</taxon>
        <taxon>Spirosomataceae</taxon>
        <taxon>Ravibacter</taxon>
    </lineage>
</organism>
<keyword evidence="2" id="KW-1185">Reference proteome</keyword>
<accession>A0ABP8M3D1</accession>
<sequence length="401" mass="45427">MNLWGQNIVVFSLFRFDADIESTAYTVASKLAEHNRVFYVDNPYTLRDWWVNKNSMSFKKRRRFFSLFSREVIDTGNPNFKVVIPPLVLSLHFLPEGFLYRLLLGLNEFLIRFRIRRILRRFGVTDYIFINAFNFHYPTVARKLSPSLRVYYCLDPVAGNFDGKHGIKSEAMLVGDADLVICSSKNLYAHKLEMNPNSYLVPNAADIFHSGKATRPETAVSEALVGIPRPVIGYFGSIEHRFDFELVYKVASARPEWSFVLAGPVFAEDLAGLDKLKNVHFTGRIPYAGMPAVIKGFDVAVIPFRKDEGSAAVFPLKLFEYLGAGKPVVATDFNPDLAEYTEDMVAYCKDAASFEAAISREMETDSPERVAERTRLAAQHTWDRRVETISSLLSQTLAGRT</sequence>
<dbReference type="Gene3D" id="3.40.50.11010">
    <property type="match status" value="1"/>
</dbReference>
<evidence type="ECO:0000313" key="1">
    <source>
        <dbReference type="EMBL" id="GAA4443723.1"/>
    </source>
</evidence>
<comment type="caution">
    <text evidence="1">The sequence shown here is derived from an EMBL/GenBank/DDBJ whole genome shotgun (WGS) entry which is preliminary data.</text>
</comment>
<dbReference type="Proteomes" id="UP001501508">
    <property type="component" value="Unassembled WGS sequence"/>
</dbReference>
<evidence type="ECO:0008006" key="3">
    <source>
        <dbReference type="Google" id="ProtNLM"/>
    </source>
</evidence>